<dbReference type="InterPro" id="IPR015883">
    <property type="entry name" value="Glyco_hydro_20_cat"/>
</dbReference>
<dbReference type="Pfam" id="PF00728">
    <property type="entry name" value="Glyco_hydro_20"/>
    <property type="match status" value="1"/>
</dbReference>
<dbReference type="GO" id="GO:0005975">
    <property type="term" value="P:carbohydrate metabolic process"/>
    <property type="evidence" value="ECO:0007669"/>
    <property type="project" value="InterPro"/>
</dbReference>
<sequence length="602" mass="69036">MAKILRFLLLPPCLLLASIIAQPYQTMEETLVHIDMKGSAARPTYLKQLLGLVAQLGATGVVMEWEDMFPYTGELGNYVNGYAYTLNEVDDVLSYAQQLGLTVIPLVQTLGHAEWVLKMEENLQIREDPKYPMVFCIGHERAQTLIQAMIQQVAQVHSKYGMHFFHIGADEAYQMGQCPEDVALLNTSAYKNDTKRLVFDHMKRVSEIITAKHPGTKVLAWFDEFKTADPKLVKEYELEDLIEPVVWKYTDNLDYYLPSGMWRNLSTMFPNVWGASAFKGANGADKMDNQMAPYIANNKEWFLQTLKHREKFSTFRGVILTGWSRYDHFAALCETMPTSMMSLAVNLQIVQNFVVTDRAAVNMMKTLKCPADTTLDQIMQNQDKCHYPGYRVRDAIRDFLKLKVYYENSTWIHNRERGWLKLSQQITAHTNPYYVDVLSKTYGKLLSSLDTVLKRLKSAMDEIFFEETALEFRITYIDEFYEMISKKLDAIDKVDRQKGWPRRPILGRLIVEAPPVPHRTTKKPPTKPTTTTKVPPTTTKRPTTTRSPPTTTIRSQSNRKSDRKTTPSPKKDPLPTPTPLGGLTDEEKLILRSINPYFSRAK</sequence>
<evidence type="ECO:0000313" key="9">
    <source>
        <dbReference type="WBParaSite" id="MBELARI_LOCUS9490"/>
    </source>
</evidence>
<feature type="chain" id="PRO_5042269190" description="beta-N-acetylhexosaminidase" evidence="6">
    <location>
        <begin position="22"/>
        <end position="602"/>
    </location>
</feature>
<feature type="domain" description="Glycoside hydrolase family 20 catalytic" evidence="7">
    <location>
        <begin position="77"/>
        <end position="229"/>
    </location>
</feature>
<evidence type="ECO:0000256" key="4">
    <source>
        <dbReference type="ARBA" id="ARBA00022801"/>
    </source>
</evidence>
<dbReference type="CDD" id="cd06565">
    <property type="entry name" value="GH20_GcnA-like"/>
    <property type="match status" value="1"/>
</dbReference>
<comment type="similarity">
    <text evidence="2">Belongs to the glycosyl hydrolase 20 family.</text>
</comment>
<keyword evidence="8" id="KW-1185">Reference proteome</keyword>
<evidence type="ECO:0000256" key="2">
    <source>
        <dbReference type="ARBA" id="ARBA00006285"/>
    </source>
</evidence>
<feature type="region of interest" description="Disordered" evidence="5">
    <location>
        <begin position="510"/>
        <end position="587"/>
    </location>
</feature>
<protein>
    <recommendedName>
        <fullName evidence="3">beta-N-acetylhexosaminidase</fullName>
        <ecNumber evidence="3">3.2.1.52</ecNumber>
    </recommendedName>
</protein>
<dbReference type="PANTHER" id="PTHR21040:SF8">
    <property type="entry name" value="BCDNA.GH04120"/>
    <property type="match status" value="1"/>
</dbReference>
<dbReference type="PANTHER" id="PTHR21040">
    <property type="entry name" value="BCDNA.GH04120"/>
    <property type="match status" value="1"/>
</dbReference>
<evidence type="ECO:0000259" key="7">
    <source>
        <dbReference type="Pfam" id="PF00728"/>
    </source>
</evidence>
<dbReference type="EC" id="3.2.1.52" evidence="3"/>
<feature type="signal peptide" evidence="6">
    <location>
        <begin position="1"/>
        <end position="21"/>
    </location>
</feature>
<dbReference type="Proteomes" id="UP000887575">
    <property type="component" value="Unassembled WGS sequence"/>
</dbReference>
<accession>A0AAF3FQJ6</accession>
<evidence type="ECO:0000313" key="8">
    <source>
        <dbReference type="Proteomes" id="UP000887575"/>
    </source>
</evidence>
<dbReference type="AlphaFoldDB" id="A0AAF3FQJ6"/>
<keyword evidence="4" id="KW-0378">Hydrolase</keyword>
<dbReference type="WBParaSite" id="MBELARI_LOCUS9490">
    <property type="protein sequence ID" value="MBELARI_LOCUS9490"/>
    <property type="gene ID" value="MBELARI_LOCUS9490"/>
</dbReference>
<feature type="compositionally biased region" description="Basic and acidic residues" evidence="5">
    <location>
        <begin position="559"/>
        <end position="573"/>
    </location>
</feature>
<dbReference type="SUPFAM" id="SSF51445">
    <property type="entry name" value="(Trans)glycosidases"/>
    <property type="match status" value="1"/>
</dbReference>
<evidence type="ECO:0000256" key="3">
    <source>
        <dbReference type="ARBA" id="ARBA00012663"/>
    </source>
</evidence>
<dbReference type="GO" id="GO:0004563">
    <property type="term" value="F:beta-N-acetylhexosaminidase activity"/>
    <property type="evidence" value="ECO:0007669"/>
    <property type="project" value="UniProtKB-EC"/>
</dbReference>
<reference evidence="9" key="1">
    <citation type="submission" date="2024-02" db="UniProtKB">
        <authorList>
            <consortium name="WormBaseParasite"/>
        </authorList>
    </citation>
    <scope>IDENTIFICATION</scope>
</reference>
<proteinExistence type="inferred from homology"/>
<keyword evidence="6" id="KW-0732">Signal</keyword>
<evidence type="ECO:0000256" key="5">
    <source>
        <dbReference type="SAM" id="MobiDB-lite"/>
    </source>
</evidence>
<organism evidence="8 9">
    <name type="scientific">Mesorhabditis belari</name>
    <dbReference type="NCBI Taxonomy" id="2138241"/>
    <lineage>
        <taxon>Eukaryota</taxon>
        <taxon>Metazoa</taxon>
        <taxon>Ecdysozoa</taxon>
        <taxon>Nematoda</taxon>
        <taxon>Chromadorea</taxon>
        <taxon>Rhabditida</taxon>
        <taxon>Rhabditina</taxon>
        <taxon>Rhabditomorpha</taxon>
        <taxon>Rhabditoidea</taxon>
        <taxon>Rhabditidae</taxon>
        <taxon>Mesorhabditinae</taxon>
        <taxon>Mesorhabditis</taxon>
    </lineage>
</organism>
<dbReference type="InterPro" id="IPR038901">
    <property type="entry name" value="HEXDC-like"/>
</dbReference>
<evidence type="ECO:0000256" key="1">
    <source>
        <dbReference type="ARBA" id="ARBA00001231"/>
    </source>
</evidence>
<dbReference type="InterPro" id="IPR017853">
    <property type="entry name" value="GH"/>
</dbReference>
<comment type="catalytic activity">
    <reaction evidence="1">
        <text>Hydrolysis of terminal non-reducing N-acetyl-D-hexosamine residues in N-acetyl-beta-D-hexosaminides.</text>
        <dbReference type="EC" id="3.2.1.52"/>
    </reaction>
</comment>
<evidence type="ECO:0000256" key="6">
    <source>
        <dbReference type="SAM" id="SignalP"/>
    </source>
</evidence>
<name>A0AAF3FQJ6_9BILA</name>
<dbReference type="Gene3D" id="3.20.20.80">
    <property type="entry name" value="Glycosidases"/>
    <property type="match status" value="1"/>
</dbReference>
<feature type="compositionally biased region" description="Low complexity" evidence="5">
    <location>
        <begin position="528"/>
        <end position="552"/>
    </location>
</feature>